<feature type="transmembrane region" description="Helical" evidence="1">
    <location>
        <begin position="531"/>
        <end position="557"/>
    </location>
</feature>
<keyword evidence="1" id="KW-0472">Membrane</keyword>
<dbReference type="OrthoDB" id="3790651at2759"/>
<name>A0A423VIH1_CYTCH</name>
<dbReference type="AlphaFoldDB" id="A0A423VIH1"/>
<reference evidence="2 3" key="1">
    <citation type="submission" date="2015-09" db="EMBL/GenBank/DDBJ databases">
        <title>Host preference determinants of Valsa canker pathogens revealed by comparative genomics.</title>
        <authorList>
            <person name="Yin Z."/>
            <person name="Huang L."/>
        </authorList>
    </citation>
    <scope>NUCLEOTIDE SEQUENCE [LARGE SCALE GENOMIC DNA]</scope>
    <source>
        <strain evidence="2 3">YSFL</strain>
    </source>
</reference>
<keyword evidence="1" id="KW-1133">Transmembrane helix</keyword>
<keyword evidence="3" id="KW-1185">Reference proteome</keyword>
<feature type="transmembrane region" description="Helical" evidence="1">
    <location>
        <begin position="43"/>
        <end position="66"/>
    </location>
</feature>
<organism evidence="2 3">
    <name type="scientific">Cytospora chrysosperma</name>
    <name type="common">Cytospora canker fungus</name>
    <name type="synonym">Sphaeria chrysosperma</name>
    <dbReference type="NCBI Taxonomy" id="252740"/>
    <lineage>
        <taxon>Eukaryota</taxon>
        <taxon>Fungi</taxon>
        <taxon>Dikarya</taxon>
        <taxon>Ascomycota</taxon>
        <taxon>Pezizomycotina</taxon>
        <taxon>Sordariomycetes</taxon>
        <taxon>Sordariomycetidae</taxon>
        <taxon>Diaporthales</taxon>
        <taxon>Cytosporaceae</taxon>
        <taxon>Cytospora</taxon>
    </lineage>
</organism>
<gene>
    <name evidence="2" type="ORF">VSDG_08299</name>
</gene>
<protein>
    <submittedName>
        <fullName evidence="2">Uncharacterized protein</fullName>
    </submittedName>
</protein>
<dbReference type="EMBL" id="LJZO01000048">
    <property type="protein sequence ID" value="ROV90730.1"/>
    <property type="molecule type" value="Genomic_DNA"/>
</dbReference>
<accession>A0A423VIH1</accession>
<feature type="transmembrane region" description="Helical" evidence="1">
    <location>
        <begin position="160"/>
        <end position="179"/>
    </location>
</feature>
<keyword evidence="1" id="KW-0812">Transmembrane</keyword>
<dbReference type="Proteomes" id="UP000284375">
    <property type="component" value="Unassembled WGS sequence"/>
</dbReference>
<proteinExistence type="predicted"/>
<evidence type="ECO:0000313" key="3">
    <source>
        <dbReference type="Proteomes" id="UP000284375"/>
    </source>
</evidence>
<sequence length="693" mass="75690">MSAHPLVKKGPGNRRIWHTDEQKEEADAKVKVKAEKLSSTMGFFFRDLIPAAAIILSLTFGAKWMVFDLRDFTVNSIAISTDLQLSVIGLLNKVMDAFVQASIKHTASVLLTVWMALGVRGASLLDLELKEELTQPWTCIGNFFKRCSRNGWQGVGFKGILRFLLSLSVSCCVLLLGLATNTIGIPKERWWPPGNTGGYSLTDEMRHLMTITMPRAELVGVDWMNHWNDAWDMIGSGPASWDAATALVAASTYTFLSGIPGPYKEASPDWYSVGTEQSGYITGVNTVINGTTVQTVSVQNSAVQGTFDYFKANGSHNFQRYAIGWEATLNTTVPVLTTTCTPGLIYNSTADNAIDDTSPTGSTLNVSIGAVPSLNFTGVTCNMNLLQSLFPVGSWIVSNAGVAVSLNNWSSNRNPVPVTLEPLPGNRACALALRDQINSVTPRLDRLLDDRLVPHMVKTARRLAYLNPNLSSPADDAPSMAPVLAVMAQHLLTIAQWNMTMSPSSSSGLRGANMVSSYPVRWQIYASGPRLAWEWAAVAILAVVLLAVLAGGLYGLVRRVEPGPWLEVAGIMLLANQSGTMGSTEGSVGGAASEKAEKARYYVRGGVGGNDPALMLVDEGELQHCVDVDEEETYQSDGHVVMQTWKVDWRLWRWVSRAARKLNWHPRRRVSKVANSIWACWTKRNPQVSIRQS</sequence>
<evidence type="ECO:0000313" key="2">
    <source>
        <dbReference type="EMBL" id="ROV90730.1"/>
    </source>
</evidence>
<comment type="caution">
    <text evidence="2">The sequence shown here is derived from an EMBL/GenBank/DDBJ whole genome shotgun (WGS) entry which is preliminary data.</text>
</comment>
<evidence type="ECO:0000256" key="1">
    <source>
        <dbReference type="SAM" id="Phobius"/>
    </source>
</evidence>